<feature type="compositionally biased region" description="Low complexity" evidence="1">
    <location>
        <begin position="24"/>
        <end position="33"/>
    </location>
</feature>
<gene>
    <name evidence="2" type="ORF">K443DRAFT_682563</name>
</gene>
<evidence type="ECO:0000313" key="3">
    <source>
        <dbReference type="Proteomes" id="UP000054477"/>
    </source>
</evidence>
<dbReference type="Proteomes" id="UP000054477">
    <property type="component" value="Unassembled WGS sequence"/>
</dbReference>
<dbReference type="AlphaFoldDB" id="A0A0C9X498"/>
<proteinExistence type="predicted"/>
<organism evidence="2 3">
    <name type="scientific">Laccaria amethystina LaAM-08-1</name>
    <dbReference type="NCBI Taxonomy" id="1095629"/>
    <lineage>
        <taxon>Eukaryota</taxon>
        <taxon>Fungi</taxon>
        <taxon>Dikarya</taxon>
        <taxon>Basidiomycota</taxon>
        <taxon>Agaricomycotina</taxon>
        <taxon>Agaricomycetes</taxon>
        <taxon>Agaricomycetidae</taxon>
        <taxon>Agaricales</taxon>
        <taxon>Agaricineae</taxon>
        <taxon>Hydnangiaceae</taxon>
        <taxon>Laccaria</taxon>
    </lineage>
</organism>
<name>A0A0C9X498_9AGAR</name>
<protein>
    <submittedName>
        <fullName evidence="2">Uncharacterized protein</fullName>
    </submittedName>
</protein>
<reference evidence="3" key="2">
    <citation type="submission" date="2015-01" db="EMBL/GenBank/DDBJ databases">
        <title>Evolutionary Origins and Diversification of the Mycorrhizal Mutualists.</title>
        <authorList>
            <consortium name="DOE Joint Genome Institute"/>
            <consortium name="Mycorrhizal Genomics Consortium"/>
            <person name="Kohler A."/>
            <person name="Kuo A."/>
            <person name="Nagy L.G."/>
            <person name="Floudas D."/>
            <person name="Copeland A."/>
            <person name="Barry K.W."/>
            <person name="Cichocki N."/>
            <person name="Veneault-Fourrey C."/>
            <person name="LaButti K."/>
            <person name="Lindquist E.A."/>
            <person name="Lipzen A."/>
            <person name="Lundell T."/>
            <person name="Morin E."/>
            <person name="Murat C."/>
            <person name="Riley R."/>
            <person name="Ohm R."/>
            <person name="Sun H."/>
            <person name="Tunlid A."/>
            <person name="Henrissat B."/>
            <person name="Grigoriev I.V."/>
            <person name="Hibbett D.S."/>
            <person name="Martin F."/>
        </authorList>
    </citation>
    <scope>NUCLEOTIDE SEQUENCE [LARGE SCALE GENOMIC DNA]</scope>
    <source>
        <strain evidence="3">LaAM-08-1</strain>
    </source>
</reference>
<evidence type="ECO:0000313" key="2">
    <source>
        <dbReference type="EMBL" id="KIJ96093.1"/>
    </source>
</evidence>
<keyword evidence="3" id="KW-1185">Reference proteome</keyword>
<sequence>MSVEVPKGQWHRQRRTRHGVVQGSHSSSHNNTTYTIMNQSHGFRKFKGGGQAEVKASTV</sequence>
<dbReference type="HOGENOM" id="CLU_2961133_0_0_1"/>
<feature type="region of interest" description="Disordered" evidence="1">
    <location>
        <begin position="1"/>
        <end position="34"/>
    </location>
</feature>
<accession>A0A0C9X498</accession>
<evidence type="ECO:0000256" key="1">
    <source>
        <dbReference type="SAM" id="MobiDB-lite"/>
    </source>
</evidence>
<reference evidence="2 3" key="1">
    <citation type="submission" date="2014-04" db="EMBL/GenBank/DDBJ databases">
        <authorList>
            <consortium name="DOE Joint Genome Institute"/>
            <person name="Kuo A."/>
            <person name="Kohler A."/>
            <person name="Nagy L.G."/>
            <person name="Floudas D."/>
            <person name="Copeland A."/>
            <person name="Barry K.W."/>
            <person name="Cichocki N."/>
            <person name="Veneault-Fourrey C."/>
            <person name="LaButti K."/>
            <person name="Lindquist E.A."/>
            <person name="Lipzen A."/>
            <person name="Lundell T."/>
            <person name="Morin E."/>
            <person name="Murat C."/>
            <person name="Sun H."/>
            <person name="Tunlid A."/>
            <person name="Henrissat B."/>
            <person name="Grigoriev I.V."/>
            <person name="Hibbett D.S."/>
            <person name="Martin F."/>
            <person name="Nordberg H.P."/>
            <person name="Cantor M.N."/>
            <person name="Hua S.X."/>
        </authorList>
    </citation>
    <scope>NUCLEOTIDE SEQUENCE [LARGE SCALE GENOMIC DNA]</scope>
    <source>
        <strain evidence="2 3">LaAM-08-1</strain>
    </source>
</reference>
<dbReference type="EMBL" id="KN838733">
    <property type="protein sequence ID" value="KIJ96093.1"/>
    <property type="molecule type" value="Genomic_DNA"/>
</dbReference>
<feature type="compositionally biased region" description="Basic residues" evidence="1">
    <location>
        <begin position="9"/>
        <end position="18"/>
    </location>
</feature>